<dbReference type="Proteomes" id="UP000691718">
    <property type="component" value="Unassembled WGS sequence"/>
</dbReference>
<evidence type="ECO:0000313" key="3">
    <source>
        <dbReference type="Proteomes" id="UP000691718"/>
    </source>
</evidence>
<feature type="coiled-coil region" evidence="1">
    <location>
        <begin position="52"/>
        <end position="82"/>
    </location>
</feature>
<keyword evidence="3" id="KW-1185">Reference proteome</keyword>
<name>A0A8S3XX28_PARAO</name>
<reference evidence="2" key="1">
    <citation type="submission" date="2021-04" db="EMBL/GenBank/DDBJ databases">
        <authorList>
            <person name="Tunstrom K."/>
        </authorList>
    </citation>
    <scope>NUCLEOTIDE SEQUENCE</scope>
</reference>
<proteinExistence type="predicted"/>
<organism evidence="2 3">
    <name type="scientific">Parnassius apollo</name>
    <name type="common">Apollo butterfly</name>
    <name type="synonym">Papilio apollo</name>
    <dbReference type="NCBI Taxonomy" id="110799"/>
    <lineage>
        <taxon>Eukaryota</taxon>
        <taxon>Metazoa</taxon>
        <taxon>Ecdysozoa</taxon>
        <taxon>Arthropoda</taxon>
        <taxon>Hexapoda</taxon>
        <taxon>Insecta</taxon>
        <taxon>Pterygota</taxon>
        <taxon>Neoptera</taxon>
        <taxon>Endopterygota</taxon>
        <taxon>Lepidoptera</taxon>
        <taxon>Glossata</taxon>
        <taxon>Ditrysia</taxon>
        <taxon>Papilionoidea</taxon>
        <taxon>Papilionidae</taxon>
        <taxon>Parnassiinae</taxon>
        <taxon>Parnassini</taxon>
        <taxon>Parnassius</taxon>
        <taxon>Parnassius</taxon>
    </lineage>
</organism>
<accession>A0A8S3XX28</accession>
<evidence type="ECO:0000313" key="2">
    <source>
        <dbReference type="EMBL" id="CAG5036971.1"/>
    </source>
</evidence>
<dbReference type="AlphaFoldDB" id="A0A8S3XX28"/>
<gene>
    <name evidence="2" type="ORF">PAPOLLO_LOCUS20973</name>
</gene>
<comment type="caution">
    <text evidence="2">The sequence shown here is derived from an EMBL/GenBank/DDBJ whole genome shotgun (WGS) entry which is preliminary data.</text>
</comment>
<dbReference type="OrthoDB" id="7244275at2759"/>
<protein>
    <submittedName>
        <fullName evidence="2">(apollo) hypothetical protein</fullName>
    </submittedName>
</protein>
<dbReference type="EMBL" id="CAJQZP010001297">
    <property type="protein sequence ID" value="CAG5036971.1"/>
    <property type="molecule type" value="Genomic_DNA"/>
</dbReference>
<keyword evidence="1" id="KW-0175">Coiled coil</keyword>
<evidence type="ECO:0000256" key="1">
    <source>
        <dbReference type="SAM" id="Coils"/>
    </source>
</evidence>
<sequence length="107" mass="12444">MDSDEITLEEKCENLMNVVVESRKRFGKIIKPKNQIPNIDVDLMRKEVDDFMADILERKKRVENLKKNLKDAQHIVLQLNKDKIGKKLRQPLSAETMLAVAKNNQLT</sequence>